<reference evidence="4 5" key="1">
    <citation type="submission" date="2019-06" db="EMBL/GenBank/DDBJ databases">
        <title>Genome of Methylobacterium sp. 17Sr1-39.</title>
        <authorList>
            <person name="Seo T."/>
        </authorList>
    </citation>
    <scope>NUCLEOTIDE SEQUENCE [LARGE SCALE GENOMIC DNA]</scope>
    <source>
        <strain evidence="4 5">17Sr1-39</strain>
    </source>
</reference>
<evidence type="ECO:0000259" key="3">
    <source>
        <dbReference type="SMART" id="SM00903"/>
    </source>
</evidence>
<dbReference type="PANTHER" id="PTHR30466">
    <property type="entry name" value="FLAVIN REDUCTASE"/>
    <property type="match status" value="1"/>
</dbReference>
<organism evidence="4 5">
    <name type="scientific">Methylobacterium terricola</name>
    <dbReference type="NCBI Taxonomy" id="2583531"/>
    <lineage>
        <taxon>Bacteria</taxon>
        <taxon>Pseudomonadati</taxon>
        <taxon>Pseudomonadota</taxon>
        <taxon>Alphaproteobacteria</taxon>
        <taxon>Hyphomicrobiales</taxon>
        <taxon>Methylobacteriaceae</taxon>
        <taxon>Methylobacterium</taxon>
    </lineage>
</organism>
<dbReference type="RefSeq" id="WP_139039451.1">
    <property type="nucleotide sequence ID" value="NZ_VDDA01000024.1"/>
</dbReference>
<dbReference type="InterPro" id="IPR002563">
    <property type="entry name" value="Flavin_Rdtase-like_dom"/>
</dbReference>
<dbReference type="OrthoDB" id="9789254at2"/>
<keyword evidence="5" id="KW-1185">Reference proteome</keyword>
<dbReference type="InterPro" id="IPR036271">
    <property type="entry name" value="Tet_transcr_reg_TetR-rel_C_sf"/>
</dbReference>
<dbReference type="Pfam" id="PF01613">
    <property type="entry name" value="Flavin_Reduct"/>
    <property type="match status" value="1"/>
</dbReference>
<evidence type="ECO:0000313" key="5">
    <source>
        <dbReference type="Proteomes" id="UP000305267"/>
    </source>
</evidence>
<feature type="domain" description="Flavin reductase like" evidence="3">
    <location>
        <begin position="29"/>
        <end position="176"/>
    </location>
</feature>
<evidence type="ECO:0000313" key="4">
    <source>
        <dbReference type="EMBL" id="TNC08355.1"/>
    </source>
</evidence>
<dbReference type="SMART" id="SM00903">
    <property type="entry name" value="Flavin_Reduct"/>
    <property type="match status" value="1"/>
</dbReference>
<dbReference type="InterPro" id="IPR041490">
    <property type="entry name" value="KstR2_TetR_C"/>
</dbReference>
<accession>A0A5C4LAR9</accession>
<sequence length="331" mass="34598">MIDESSPVTAFQRDAVSTPVSPAEFRAGMRQLAAAVTIATTLHGGARAGMTATAVMSLTAEPPQLGLAVNRSNASCPAIAGAGVFAVNVLRHDQAGLARRFAGADGVTGEERFTEGRWGRRATGSPVLLDAAAAFDCRVVQAIDLSSHVLFVGQVEDVLAVPAATPLLFMDGTWASLVRADDHDFRAYEQVIGRIDAAIDAAVAKRVPPAQQLDDFIRQFSQISARSRGIVREFFDREAVAPTQSLDAINRLKRGVEGKLMGLLADGTTSGDFDVADPAVAAHAIIGLVNSAHRWPETGDATAADALGGRIGALATGMVLRRGGRECADSA</sequence>
<evidence type="ECO:0000256" key="2">
    <source>
        <dbReference type="ARBA" id="ARBA00023002"/>
    </source>
</evidence>
<dbReference type="Pfam" id="PF17932">
    <property type="entry name" value="TetR_C_24"/>
    <property type="match status" value="1"/>
</dbReference>
<comment type="similarity">
    <text evidence="1">Belongs to the non-flavoprotein flavin reductase family.</text>
</comment>
<dbReference type="SUPFAM" id="SSF48498">
    <property type="entry name" value="Tetracyclin repressor-like, C-terminal domain"/>
    <property type="match status" value="1"/>
</dbReference>
<dbReference type="Gene3D" id="2.30.110.10">
    <property type="entry name" value="Electron Transport, Fmn-binding Protein, Chain A"/>
    <property type="match status" value="1"/>
</dbReference>
<keyword evidence="2" id="KW-0560">Oxidoreductase</keyword>
<dbReference type="Gene3D" id="1.10.357.10">
    <property type="entry name" value="Tetracycline Repressor, domain 2"/>
    <property type="match status" value="1"/>
</dbReference>
<dbReference type="AlphaFoldDB" id="A0A5C4LAR9"/>
<dbReference type="InterPro" id="IPR012349">
    <property type="entry name" value="Split_barrel_FMN-bd"/>
</dbReference>
<dbReference type="GO" id="GO:0010181">
    <property type="term" value="F:FMN binding"/>
    <property type="evidence" value="ECO:0007669"/>
    <property type="project" value="InterPro"/>
</dbReference>
<dbReference type="GO" id="GO:0042602">
    <property type="term" value="F:riboflavin reductase (NADPH) activity"/>
    <property type="evidence" value="ECO:0007669"/>
    <property type="project" value="TreeGrafter"/>
</dbReference>
<evidence type="ECO:0000256" key="1">
    <source>
        <dbReference type="ARBA" id="ARBA00008898"/>
    </source>
</evidence>
<dbReference type="PANTHER" id="PTHR30466:SF11">
    <property type="entry name" value="FLAVIN-DEPENDENT MONOOXYGENASE, REDUCTASE SUBUNIT HSAB"/>
    <property type="match status" value="1"/>
</dbReference>
<comment type="caution">
    <text evidence="4">The sequence shown here is derived from an EMBL/GenBank/DDBJ whole genome shotgun (WGS) entry which is preliminary data.</text>
</comment>
<gene>
    <name evidence="4" type="ORF">FF100_29590</name>
</gene>
<dbReference type="SUPFAM" id="SSF50475">
    <property type="entry name" value="FMN-binding split barrel"/>
    <property type="match status" value="1"/>
</dbReference>
<dbReference type="Proteomes" id="UP000305267">
    <property type="component" value="Unassembled WGS sequence"/>
</dbReference>
<protein>
    <submittedName>
        <fullName evidence="4">Flavin reductase</fullName>
    </submittedName>
</protein>
<proteinExistence type="inferred from homology"/>
<name>A0A5C4LAR9_9HYPH</name>
<dbReference type="EMBL" id="VDDA01000024">
    <property type="protein sequence ID" value="TNC08355.1"/>
    <property type="molecule type" value="Genomic_DNA"/>
</dbReference>
<dbReference type="InterPro" id="IPR050268">
    <property type="entry name" value="NADH-dep_flavin_reductase"/>
</dbReference>